<accession>A0A151MQP0</accession>
<sequence>MKTKGGPKQGTGVEANHQINSGNMHEKAQPKDHDPPHSQLCLGSDCQSIKKICFEEKLTTFGHGSTPSESCNDQNGFLACVGEKNTITARDMLDLLQLASFI</sequence>
<proteinExistence type="predicted"/>
<dbReference type="EMBL" id="AKHW03005461">
    <property type="protein sequence ID" value="KYO26822.1"/>
    <property type="molecule type" value="Genomic_DNA"/>
</dbReference>
<evidence type="ECO:0000256" key="1">
    <source>
        <dbReference type="SAM" id="MobiDB-lite"/>
    </source>
</evidence>
<organism evidence="2 3">
    <name type="scientific">Alligator mississippiensis</name>
    <name type="common">American alligator</name>
    <dbReference type="NCBI Taxonomy" id="8496"/>
    <lineage>
        <taxon>Eukaryota</taxon>
        <taxon>Metazoa</taxon>
        <taxon>Chordata</taxon>
        <taxon>Craniata</taxon>
        <taxon>Vertebrata</taxon>
        <taxon>Euteleostomi</taxon>
        <taxon>Archelosauria</taxon>
        <taxon>Archosauria</taxon>
        <taxon>Crocodylia</taxon>
        <taxon>Alligatoridae</taxon>
        <taxon>Alligatorinae</taxon>
        <taxon>Alligator</taxon>
    </lineage>
</organism>
<evidence type="ECO:0000313" key="3">
    <source>
        <dbReference type="Proteomes" id="UP000050525"/>
    </source>
</evidence>
<feature type="compositionally biased region" description="Basic and acidic residues" evidence="1">
    <location>
        <begin position="24"/>
        <end position="36"/>
    </location>
</feature>
<dbReference type="AlphaFoldDB" id="A0A151MQP0"/>
<dbReference type="Proteomes" id="UP000050525">
    <property type="component" value="Unassembled WGS sequence"/>
</dbReference>
<reference evidence="2 3" key="1">
    <citation type="journal article" date="2012" name="Genome Biol.">
        <title>Sequencing three crocodilian genomes to illuminate the evolution of archosaurs and amniotes.</title>
        <authorList>
            <person name="St John J.A."/>
            <person name="Braun E.L."/>
            <person name="Isberg S.R."/>
            <person name="Miles L.G."/>
            <person name="Chong A.Y."/>
            <person name="Gongora J."/>
            <person name="Dalzell P."/>
            <person name="Moran C."/>
            <person name="Bed'hom B."/>
            <person name="Abzhanov A."/>
            <person name="Burgess S.C."/>
            <person name="Cooksey A.M."/>
            <person name="Castoe T.A."/>
            <person name="Crawford N.G."/>
            <person name="Densmore L.D."/>
            <person name="Drew J.C."/>
            <person name="Edwards S.V."/>
            <person name="Faircloth B.C."/>
            <person name="Fujita M.K."/>
            <person name="Greenwold M.J."/>
            <person name="Hoffmann F.G."/>
            <person name="Howard J.M."/>
            <person name="Iguchi T."/>
            <person name="Janes D.E."/>
            <person name="Khan S.Y."/>
            <person name="Kohno S."/>
            <person name="de Koning A.J."/>
            <person name="Lance S.L."/>
            <person name="McCarthy F.M."/>
            <person name="McCormack J.E."/>
            <person name="Merchant M.E."/>
            <person name="Peterson D.G."/>
            <person name="Pollock D.D."/>
            <person name="Pourmand N."/>
            <person name="Raney B.J."/>
            <person name="Roessler K.A."/>
            <person name="Sanford J.R."/>
            <person name="Sawyer R.H."/>
            <person name="Schmidt C.J."/>
            <person name="Triplett E.W."/>
            <person name="Tuberville T.D."/>
            <person name="Venegas-Anaya M."/>
            <person name="Howard J.T."/>
            <person name="Jarvis E.D."/>
            <person name="Guillette L.J.Jr."/>
            <person name="Glenn T.C."/>
            <person name="Green R.E."/>
            <person name="Ray D.A."/>
        </authorList>
    </citation>
    <scope>NUCLEOTIDE SEQUENCE [LARGE SCALE GENOMIC DNA]</scope>
    <source>
        <strain evidence="2">KSC_2009_1</strain>
    </source>
</reference>
<protein>
    <submittedName>
        <fullName evidence="2">Uncharacterized protein</fullName>
    </submittedName>
</protein>
<evidence type="ECO:0000313" key="2">
    <source>
        <dbReference type="EMBL" id="KYO26822.1"/>
    </source>
</evidence>
<comment type="caution">
    <text evidence="2">The sequence shown here is derived from an EMBL/GenBank/DDBJ whole genome shotgun (WGS) entry which is preliminary data.</text>
</comment>
<name>A0A151MQP0_ALLMI</name>
<feature type="region of interest" description="Disordered" evidence="1">
    <location>
        <begin position="1"/>
        <end position="39"/>
    </location>
</feature>
<gene>
    <name evidence="2" type="ORF">Y1Q_0019268</name>
</gene>
<keyword evidence="3" id="KW-1185">Reference proteome</keyword>